<feature type="transmembrane region" description="Helical" evidence="1">
    <location>
        <begin position="121"/>
        <end position="140"/>
    </location>
</feature>
<dbReference type="PATRIC" id="fig|1449336.4.peg.874"/>
<name>A0A0R2HW06_CARDV</name>
<feature type="transmembrane region" description="Helical" evidence="1">
    <location>
        <begin position="434"/>
        <end position="456"/>
    </location>
</feature>
<keyword evidence="1" id="KW-0472">Membrane</keyword>
<evidence type="ECO:0000256" key="1">
    <source>
        <dbReference type="SAM" id="Phobius"/>
    </source>
</evidence>
<dbReference type="GeneID" id="89589931"/>
<dbReference type="eggNOG" id="ENOG502ZBFR">
    <property type="taxonomic scope" value="Bacteria"/>
</dbReference>
<feature type="transmembrane region" description="Helical" evidence="1">
    <location>
        <begin position="248"/>
        <end position="268"/>
    </location>
</feature>
<dbReference type="Proteomes" id="UP000051658">
    <property type="component" value="Unassembled WGS sequence"/>
</dbReference>
<keyword evidence="3" id="KW-1185">Reference proteome</keyword>
<keyword evidence="1" id="KW-1133">Transmembrane helix</keyword>
<comment type="caution">
    <text evidence="2">The sequence shown here is derived from an EMBL/GenBank/DDBJ whole genome shotgun (WGS) entry which is preliminary data.</text>
</comment>
<feature type="transmembrane region" description="Helical" evidence="1">
    <location>
        <begin position="462"/>
        <end position="481"/>
    </location>
</feature>
<dbReference type="EMBL" id="JQBS01000024">
    <property type="protein sequence ID" value="KRN56606.1"/>
    <property type="molecule type" value="Genomic_DNA"/>
</dbReference>
<protein>
    <recommendedName>
        <fullName evidence="4">Transmembrane protein</fullName>
    </recommendedName>
</protein>
<gene>
    <name evidence="2" type="ORF">IV74_GL000854</name>
</gene>
<organism evidence="2 3">
    <name type="scientific">Carnobacterium divergens DSM 20623</name>
    <dbReference type="NCBI Taxonomy" id="1449336"/>
    <lineage>
        <taxon>Bacteria</taxon>
        <taxon>Bacillati</taxon>
        <taxon>Bacillota</taxon>
        <taxon>Bacilli</taxon>
        <taxon>Lactobacillales</taxon>
        <taxon>Carnobacteriaceae</taxon>
        <taxon>Carnobacterium</taxon>
    </lineage>
</organism>
<accession>A0A0R2HW06</accession>
<evidence type="ECO:0000313" key="3">
    <source>
        <dbReference type="Proteomes" id="UP000051658"/>
    </source>
</evidence>
<feature type="transmembrane region" description="Helical" evidence="1">
    <location>
        <begin position="225"/>
        <end position="241"/>
    </location>
</feature>
<evidence type="ECO:0008006" key="4">
    <source>
        <dbReference type="Google" id="ProtNLM"/>
    </source>
</evidence>
<feature type="transmembrane region" description="Helical" evidence="1">
    <location>
        <begin position="152"/>
        <end position="173"/>
    </location>
</feature>
<reference evidence="2 3" key="1">
    <citation type="journal article" date="2015" name="Genome Announc.">
        <title>Expanding the biotechnology potential of lactobacilli through comparative genomics of 213 strains and associated genera.</title>
        <authorList>
            <person name="Sun Z."/>
            <person name="Harris H.M."/>
            <person name="McCann A."/>
            <person name="Guo C."/>
            <person name="Argimon S."/>
            <person name="Zhang W."/>
            <person name="Yang X."/>
            <person name="Jeffery I.B."/>
            <person name="Cooney J.C."/>
            <person name="Kagawa T.F."/>
            <person name="Liu W."/>
            <person name="Song Y."/>
            <person name="Salvetti E."/>
            <person name="Wrobel A."/>
            <person name="Rasinkangas P."/>
            <person name="Parkhill J."/>
            <person name="Rea M.C."/>
            <person name="O'Sullivan O."/>
            <person name="Ritari J."/>
            <person name="Douillard F.P."/>
            <person name="Paul Ross R."/>
            <person name="Yang R."/>
            <person name="Briner A.E."/>
            <person name="Felis G.E."/>
            <person name="de Vos W.M."/>
            <person name="Barrangou R."/>
            <person name="Klaenhammer T.R."/>
            <person name="Caufield P.W."/>
            <person name="Cui Y."/>
            <person name="Zhang H."/>
            <person name="O'Toole P.W."/>
        </authorList>
    </citation>
    <scope>NUCLEOTIDE SEQUENCE [LARGE SCALE GENOMIC DNA]</scope>
    <source>
        <strain evidence="2 3">DSM 20623</strain>
    </source>
</reference>
<dbReference type="AlphaFoldDB" id="A0A0R2HW06"/>
<dbReference type="RefSeq" id="WP_236707186.1">
    <property type="nucleotide sequence ID" value="NZ_JQBS01000024.1"/>
</dbReference>
<evidence type="ECO:0000313" key="2">
    <source>
        <dbReference type="EMBL" id="KRN56606.1"/>
    </source>
</evidence>
<proteinExistence type="predicted"/>
<feature type="transmembrane region" description="Helical" evidence="1">
    <location>
        <begin position="21"/>
        <end position="43"/>
    </location>
</feature>
<feature type="transmembrane region" description="Helical" evidence="1">
    <location>
        <begin position="402"/>
        <end position="422"/>
    </location>
</feature>
<keyword evidence="1" id="KW-0812">Transmembrane</keyword>
<feature type="transmembrane region" description="Helical" evidence="1">
    <location>
        <begin position="179"/>
        <end position="196"/>
    </location>
</feature>
<sequence>MKKGLRVISNEYTKAVNFLDRFISPAVFSACLVAIIAGIVLFVPPYNGIADNGDFFRMIYSNGLYHLPGYSDHYFVDVVKKLGIMQYYNENIATIFSSQPLFIKLAIFVNKLFYSQTIFDLRFMGLIYYVFYLGGIYLLVEGLTYRVASNKAYLIGLITVFIFGDTAYTVYFNSLYSEPIIFIAMLYIISGTLLLYRHRYNDTAMVTLVTVSSIILVTVKQQNAPLAICLAFLYIAFWFVRKERFYRIGVAAGLVLVLISGVATYKLITSEFEKINQYQSLTRGVLLESKEPEAALADGDVSEQYALLKGNTFFQKYKAIDVNSPYLFKHFYNEYGFGWILKHYLFHPDELFTLLDIAARDIHEVQPREMGNFEASAKRPAQAQVTYFTGYSSIKRMFYPKTIGFIVIWMLVYLGIYGVSAYQNFKEKRYRGLVRYGFIIALITMVPGILLISIIGDGDADLAKHLFLVAVIFDGLTLMTITDVLTNHLWSDEGNLLKDEKGR</sequence>
<feature type="transmembrane region" description="Helical" evidence="1">
    <location>
        <begin position="203"/>
        <end position="219"/>
    </location>
</feature>